<dbReference type="Gene3D" id="2.40.30.10">
    <property type="entry name" value="Translation factors"/>
    <property type="match status" value="1"/>
</dbReference>
<dbReference type="EMBL" id="GIBP01003983">
    <property type="protein sequence ID" value="NDV32952.1"/>
    <property type="molecule type" value="Transcribed_RNA"/>
</dbReference>
<evidence type="ECO:0000256" key="3">
    <source>
        <dbReference type="ARBA" id="ARBA00022630"/>
    </source>
</evidence>
<comment type="catalytic activity">
    <reaction evidence="8">
        <text>2 Fe(III)-[cytochrome b5] + NADH = 2 Fe(II)-[cytochrome b5] + NAD(+) + H(+)</text>
        <dbReference type="Rhea" id="RHEA:46680"/>
        <dbReference type="Rhea" id="RHEA-COMP:10438"/>
        <dbReference type="Rhea" id="RHEA-COMP:10439"/>
        <dbReference type="ChEBI" id="CHEBI:15378"/>
        <dbReference type="ChEBI" id="CHEBI:29033"/>
        <dbReference type="ChEBI" id="CHEBI:29034"/>
        <dbReference type="ChEBI" id="CHEBI:57540"/>
        <dbReference type="ChEBI" id="CHEBI:57945"/>
        <dbReference type="EC" id="1.6.2.2"/>
    </reaction>
</comment>
<feature type="binding site" evidence="7">
    <location>
        <position position="149"/>
    </location>
    <ligand>
        <name>FAD</name>
        <dbReference type="ChEBI" id="CHEBI:57692"/>
    </ligand>
</feature>
<dbReference type="InterPro" id="IPR017938">
    <property type="entry name" value="Riboflavin_synthase-like_b-brl"/>
</dbReference>
<keyword evidence="6 8" id="KW-0520">NAD</keyword>
<feature type="binding site" evidence="7">
    <location>
        <position position="191"/>
    </location>
    <ligand>
        <name>FAD</name>
        <dbReference type="ChEBI" id="CHEBI:57692"/>
    </ligand>
</feature>
<organism evidence="11">
    <name type="scientific">Arcella intermedia</name>
    <dbReference type="NCBI Taxonomy" id="1963864"/>
    <lineage>
        <taxon>Eukaryota</taxon>
        <taxon>Amoebozoa</taxon>
        <taxon>Tubulinea</taxon>
        <taxon>Elardia</taxon>
        <taxon>Arcellinida</taxon>
        <taxon>Sphaerothecina</taxon>
        <taxon>Arcellidae</taxon>
        <taxon>Arcella</taxon>
    </lineage>
</organism>
<dbReference type="InterPro" id="IPR039261">
    <property type="entry name" value="FNR_nucleotide-bd"/>
</dbReference>
<evidence type="ECO:0000256" key="7">
    <source>
        <dbReference type="PIRSR" id="PIRSR601834-1"/>
    </source>
</evidence>
<dbReference type="SUPFAM" id="SSF52343">
    <property type="entry name" value="Ferredoxin reductase-like, C-terminal NADP-linked domain"/>
    <property type="match status" value="1"/>
</dbReference>
<evidence type="ECO:0000256" key="8">
    <source>
        <dbReference type="RuleBase" id="RU361226"/>
    </source>
</evidence>
<keyword evidence="4 7" id="KW-0274">FAD</keyword>
<dbReference type="Pfam" id="PF00970">
    <property type="entry name" value="FAD_binding_6"/>
    <property type="match status" value="1"/>
</dbReference>
<feature type="domain" description="FAD-binding FR-type" evidence="10">
    <location>
        <begin position="73"/>
        <end position="174"/>
    </location>
</feature>
<sequence>MFHSFRAKGVLSGLEIGSIQGESMASRSLTAQKHKIPPLSVGPVQEEKSTKEKDKKNKVSLDKLPIHQSPAVMHKKSVTLFELSEISIMTHDTKIFRFKVDKQLHVPVGYHISIIHTINGKLKKRNYTPITDKPKYFEIMVKLYKTKKMSEHLHKMKPKEKIGMMGPFGKWKHAPGKYSRYIMLAAGTGITPMYQVLSALNAEPPPQPSSNEHATSSVLLYANKTRKDVLLKKKLDYWNCARFAMHYMLSDEPTPDNEFLKGQIDRTIVESVLKPNIEDKLELVLICGPSGFCSKAEEILAELQYPKDRIIVF</sequence>
<reference evidence="11" key="1">
    <citation type="journal article" date="2020" name="J. Eukaryot. Microbiol.">
        <title>De novo Sequencing, Assembly and Annotation of the Transcriptome for the Free-Living Testate Amoeba Arcella intermedia.</title>
        <authorList>
            <person name="Ribeiro G.M."/>
            <person name="Porfirio-Sousa A.L."/>
            <person name="Maurer-Alcala X.X."/>
            <person name="Katz L.A."/>
            <person name="Lahr D.J.G."/>
        </authorList>
    </citation>
    <scope>NUCLEOTIDE SEQUENCE</scope>
</reference>
<dbReference type="AlphaFoldDB" id="A0A6B2L7H2"/>
<feature type="binding site" evidence="7">
    <location>
        <position position="148"/>
    </location>
    <ligand>
        <name>FAD</name>
        <dbReference type="ChEBI" id="CHEBI:57692"/>
    </ligand>
</feature>
<evidence type="ECO:0000256" key="4">
    <source>
        <dbReference type="ARBA" id="ARBA00022827"/>
    </source>
</evidence>
<feature type="binding site" evidence="7">
    <location>
        <position position="125"/>
    </location>
    <ligand>
        <name>FAD</name>
        <dbReference type="ChEBI" id="CHEBI:57692"/>
    </ligand>
</feature>
<evidence type="ECO:0000313" key="11">
    <source>
        <dbReference type="EMBL" id="NDV32952.1"/>
    </source>
</evidence>
<dbReference type="InterPro" id="IPR001433">
    <property type="entry name" value="OxRdtase_FAD/NAD-bd"/>
</dbReference>
<dbReference type="InterPro" id="IPR001709">
    <property type="entry name" value="Flavoprot_Pyr_Nucl_cyt_Rdtase"/>
</dbReference>
<feature type="compositionally biased region" description="Basic and acidic residues" evidence="9">
    <location>
        <begin position="45"/>
        <end position="62"/>
    </location>
</feature>
<dbReference type="PRINTS" id="PR00406">
    <property type="entry name" value="CYTB5RDTASE"/>
</dbReference>
<evidence type="ECO:0000259" key="10">
    <source>
        <dbReference type="PROSITE" id="PS51384"/>
    </source>
</evidence>
<dbReference type="Gene3D" id="3.40.50.80">
    <property type="entry name" value="Nucleotide-binding domain of ferredoxin-NADP reductase (FNR) module"/>
    <property type="match status" value="1"/>
</dbReference>
<dbReference type="PROSITE" id="PS51384">
    <property type="entry name" value="FAD_FR"/>
    <property type="match status" value="1"/>
</dbReference>
<dbReference type="SUPFAM" id="SSF63380">
    <property type="entry name" value="Riboflavin synthase domain-like"/>
    <property type="match status" value="1"/>
</dbReference>
<dbReference type="EC" id="1.6.2.2" evidence="8"/>
<evidence type="ECO:0000256" key="9">
    <source>
        <dbReference type="SAM" id="MobiDB-lite"/>
    </source>
</evidence>
<dbReference type="InterPro" id="IPR008333">
    <property type="entry name" value="Cbr1-like_FAD-bd_dom"/>
</dbReference>
<evidence type="ECO:0000256" key="1">
    <source>
        <dbReference type="ARBA" id="ARBA00001974"/>
    </source>
</evidence>
<proteinExistence type="inferred from homology"/>
<comment type="similarity">
    <text evidence="2 8">Belongs to the flavoprotein pyridine nucleotide cytochrome reductase family.</text>
</comment>
<feature type="binding site" evidence="7">
    <location>
        <position position="142"/>
    </location>
    <ligand>
        <name>FAD</name>
        <dbReference type="ChEBI" id="CHEBI:57692"/>
    </ligand>
</feature>
<feature type="binding site" evidence="7">
    <location>
        <position position="127"/>
    </location>
    <ligand>
        <name>FAD</name>
        <dbReference type="ChEBI" id="CHEBI:57692"/>
    </ligand>
</feature>
<comment type="cofactor">
    <cofactor evidence="1 7 8">
        <name>FAD</name>
        <dbReference type="ChEBI" id="CHEBI:57692"/>
    </cofactor>
</comment>
<protein>
    <recommendedName>
        <fullName evidence="8">NADH-cytochrome b5 reductase</fullName>
        <ecNumber evidence="8">1.6.2.2</ecNumber>
    </recommendedName>
</protein>
<feature type="region of interest" description="Disordered" evidence="9">
    <location>
        <begin position="25"/>
        <end position="62"/>
    </location>
</feature>
<feature type="binding site" evidence="7">
    <location>
        <position position="150"/>
    </location>
    <ligand>
        <name>FAD</name>
        <dbReference type="ChEBI" id="CHEBI:57692"/>
    </ligand>
</feature>
<dbReference type="PANTHER" id="PTHR19370">
    <property type="entry name" value="NADH-CYTOCHROME B5 REDUCTASE"/>
    <property type="match status" value="1"/>
</dbReference>
<dbReference type="InterPro" id="IPR001834">
    <property type="entry name" value="CBR-like"/>
</dbReference>
<accession>A0A6B2L7H2</accession>
<dbReference type="Pfam" id="PF00175">
    <property type="entry name" value="NAD_binding_1"/>
    <property type="match status" value="1"/>
</dbReference>
<dbReference type="InterPro" id="IPR017927">
    <property type="entry name" value="FAD-bd_FR_type"/>
</dbReference>
<keyword evidence="5 8" id="KW-0560">Oxidoreductase</keyword>
<name>A0A6B2L7H2_9EUKA</name>
<dbReference type="PRINTS" id="PR00371">
    <property type="entry name" value="FPNCR"/>
</dbReference>
<evidence type="ECO:0000256" key="2">
    <source>
        <dbReference type="ARBA" id="ARBA00006105"/>
    </source>
</evidence>
<dbReference type="GO" id="GO:0090524">
    <property type="term" value="F:cytochrome-b5 reductase activity, acting on NADH"/>
    <property type="evidence" value="ECO:0007669"/>
    <property type="project" value="UniProtKB-EC"/>
</dbReference>
<dbReference type="PANTHER" id="PTHR19370:SF184">
    <property type="entry name" value="NADH-CYTOCHROME B5 REDUCTASE-LIKE"/>
    <property type="match status" value="1"/>
</dbReference>
<keyword evidence="3 7" id="KW-0285">Flavoprotein</keyword>
<evidence type="ECO:0000256" key="5">
    <source>
        <dbReference type="ARBA" id="ARBA00023002"/>
    </source>
</evidence>
<dbReference type="CDD" id="cd06183">
    <property type="entry name" value="cyt_b5_reduct_like"/>
    <property type="match status" value="1"/>
</dbReference>
<evidence type="ECO:0000256" key="6">
    <source>
        <dbReference type="ARBA" id="ARBA00023027"/>
    </source>
</evidence>